<dbReference type="eggNOG" id="ENOG502ZBA0">
    <property type="taxonomic scope" value="Bacteria"/>
</dbReference>
<dbReference type="RefSeq" id="WP_006599850.1">
    <property type="nucleotide sequence ID" value="NZ_GL622359.1"/>
</dbReference>
<gene>
    <name evidence="4" type="ORF">HMP0721_2429</name>
</gene>
<feature type="domain" description="DUF7864" evidence="3">
    <location>
        <begin position="6"/>
        <end position="184"/>
    </location>
</feature>
<evidence type="ECO:0000313" key="4">
    <source>
        <dbReference type="EMBL" id="EFV00612.1"/>
    </source>
</evidence>
<dbReference type="Proteomes" id="UP000004754">
    <property type="component" value="Unassembled WGS sequence"/>
</dbReference>
<evidence type="ECO:0000259" key="3">
    <source>
        <dbReference type="Pfam" id="PF25264"/>
    </source>
</evidence>
<evidence type="ECO:0000313" key="5">
    <source>
        <dbReference type="Proteomes" id="UP000004754"/>
    </source>
</evidence>
<dbReference type="NCBIfam" id="NF033445">
    <property type="entry name" value="BREX_PglZ_4"/>
    <property type="match status" value="1"/>
</dbReference>
<name>E6MK93_9FIRM</name>
<evidence type="ECO:0000259" key="2">
    <source>
        <dbReference type="Pfam" id="PF25263"/>
    </source>
</evidence>
<sequence length="766" mass="87341">MGLRREDVIKRIGKYLQRSDSHPRFVNVNNPEDMDTICSHFSVGENVFKDASDFSMADENLSEDELYNYLGRKQGSVFLTGTTSYFRLLGEQKLQGFINRMIGMSLTGLHLVIVCYQCEKYLVKIEQRYSQFVYMVDGQKQELPQLTFSTQDMPATVGETVVEGVQNIAFSVEHSTASKLFVHTGKHRSSYPISLYTIKELSNSFEVLCGMDVSTGQLREEYGTEQDWDFALSKISQYGSWIKYIVDVFGTTTNLEIAVGSWTSFDSRKKWLYFIALKLYGAKNSWCLSEATKIADSSTLLIRGVFRSLLHLSQDDKDFWKHYDERKNIIRSLGNPDSEVADYCAMVKSKGENALYYLTDASKSEQDLIFENLATYSEKIGRSKVIKILEHVYPALYAYLQPYRFKISLLDSYFQEYKYQKVVNKVFPDFLQIVDEQAEKREFNLLLPARSAKLDAIEKNGTVVYFMDAMGVEYLSYIMDQCRLRRLMAYATLCHCELPSITSFNKEFVDAFIEGGAAFVPDKNGIKSLDDLKHHGEEEFDFTNNELPTYISSELDIISKTIEKIATKLMNGTYKRAVMISDHGASRLSVLSKKENKWGSESNAEHSGRCCPVSEIDEKPSCAIEENGYWVLANYDRFKGGRKANVEVHGGATLEEVVVPIIEIVYSPDEIEIQLLDKNIKFSRRKKDAVIRVFSKTKLDNLSVQISGLSEEYEGESSDGQTFTIALPELRKAGTYTVNVYYNNNPLKSGLKFTAENSDFSERKLL</sequence>
<organism evidence="4 5">
    <name type="scientific">Pseudoramibacter alactolyticus ATCC 23263</name>
    <dbReference type="NCBI Taxonomy" id="887929"/>
    <lineage>
        <taxon>Bacteria</taxon>
        <taxon>Bacillati</taxon>
        <taxon>Bacillota</taxon>
        <taxon>Clostridia</taxon>
        <taxon>Eubacteriales</taxon>
        <taxon>Eubacteriaceae</taxon>
        <taxon>Pseudoramibacter</taxon>
    </lineage>
</organism>
<dbReference type="Pfam" id="PF25263">
    <property type="entry name" value="DUF7863"/>
    <property type="match status" value="1"/>
</dbReference>
<dbReference type="AlphaFoldDB" id="E6MK93"/>
<feature type="domain" description="DUF7862" evidence="1">
    <location>
        <begin position="671"/>
        <end position="757"/>
    </location>
</feature>
<dbReference type="EMBL" id="AEQN01000033">
    <property type="protein sequence ID" value="EFV00612.1"/>
    <property type="molecule type" value="Genomic_DNA"/>
</dbReference>
<dbReference type="OrthoDB" id="2015940at2"/>
<reference evidence="4 5" key="1">
    <citation type="submission" date="2010-12" db="EMBL/GenBank/DDBJ databases">
        <authorList>
            <person name="Muzny D."/>
            <person name="Qin X."/>
            <person name="Deng J."/>
            <person name="Jiang H."/>
            <person name="Liu Y."/>
            <person name="Qu J."/>
            <person name="Song X.-Z."/>
            <person name="Zhang L."/>
            <person name="Thornton R."/>
            <person name="Coyle M."/>
            <person name="Francisco L."/>
            <person name="Jackson L."/>
            <person name="Javaid M."/>
            <person name="Korchina V."/>
            <person name="Kovar C."/>
            <person name="Mata R."/>
            <person name="Mathew T."/>
            <person name="Ngo R."/>
            <person name="Nguyen L."/>
            <person name="Nguyen N."/>
            <person name="Okwuonu G."/>
            <person name="Ongeri F."/>
            <person name="Pham C."/>
            <person name="Simmons D."/>
            <person name="Wilczek-Boney K."/>
            <person name="Hale W."/>
            <person name="Jakkamsetti A."/>
            <person name="Pham P."/>
            <person name="Ruth R."/>
            <person name="San Lucas F."/>
            <person name="Warren J."/>
            <person name="Zhang J."/>
            <person name="Zhao Z."/>
            <person name="Zhou C."/>
            <person name="Zhu D."/>
            <person name="Lee S."/>
            <person name="Bess C."/>
            <person name="Blankenburg K."/>
            <person name="Forbes L."/>
            <person name="Fu Q."/>
            <person name="Gubbala S."/>
            <person name="Hirani K."/>
            <person name="Jayaseelan J.C."/>
            <person name="Lara F."/>
            <person name="Munidasa M."/>
            <person name="Palculict T."/>
            <person name="Patil S."/>
            <person name="Pu L.-L."/>
            <person name="Saada N."/>
            <person name="Tang L."/>
            <person name="Weissenberger G."/>
            <person name="Zhu Y."/>
            <person name="Hemphill L."/>
            <person name="Shang Y."/>
            <person name="Youmans B."/>
            <person name="Ayvaz T."/>
            <person name="Ross M."/>
            <person name="Santibanez J."/>
            <person name="Aqrawi P."/>
            <person name="Gross S."/>
            <person name="Joshi V."/>
            <person name="Fowler G."/>
            <person name="Nazareth L."/>
            <person name="Reid J."/>
            <person name="Worley K."/>
            <person name="Petrosino J."/>
            <person name="Highlander S."/>
            <person name="Gibbs R."/>
        </authorList>
    </citation>
    <scope>NUCLEOTIDE SEQUENCE [LARGE SCALE GENOMIC DNA]</scope>
    <source>
        <strain evidence="4 5">ATCC 23263</strain>
    </source>
</reference>
<keyword evidence="5" id="KW-1185">Reference proteome</keyword>
<protein>
    <recommendedName>
        <fullName evidence="6">BREX-4 system phosphatase PglZ</fullName>
    </recommendedName>
</protein>
<dbReference type="STRING" id="887929.HMP0721_2429"/>
<proteinExistence type="predicted"/>
<evidence type="ECO:0000259" key="1">
    <source>
        <dbReference type="Pfam" id="PF25262"/>
    </source>
</evidence>
<dbReference type="InterPro" id="IPR057185">
    <property type="entry name" value="DUF7863"/>
</dbReference>
<accession>E6MK93</accession>
<feature type="domain" description="DUF7863" evidence="2">
    <location>
        <begin position="208"/>
        <end position="376"/>
    </location>
</feature>
<evidence type="ECO:0008006" key="6">
    <source>
        <dbReference type="Google" id="ProtNLM"/>
    </source>
</evidence>
<dbReference type="Pfam" id="PF25264">
    <property type="entry name" value="DUF7864"/>
    <property type="match status" value="1"/>
</dbReference>
<dbReference type="InterPro" id="IPR057184">
    <property type="entry name" value="DUF7862"/>
</dbReference>
<dbReference type="HOGENOM" id="CLU_401020_0_0_9"/>
<dbReference type="Pfam" id="PF25262">
    <property type="entry name" value="DUF7862"/>
    <property type="match status" value="1"/>
</dbReference>
<dbReference type="InterPro" id="IPR057186">
    <property type="entry name" value="DUF7864"/>
</dbReference>
<comment type="caution">
    <text evidence="4">The sequence shown here is derived from an EMBL/GenBank/DDBJ whole genome shotgun (WGS) entry which is preliminary data.</text>
</comment>